<feature type="compositionally biased region" description="Polar residues" evidence="1">
    <location>
        <begin position="10"/>
        <end position="38"/>
    </location>
</feature>
<dbReference type="AlphaFoldDB" id="A0A9D4BQ31"/>
<comment type="caution">
    <text evidence="2">The sequence shown here is derived from an EMBL/GenBank/DDBJ whole genome shotgun (WGS) entry which is preliminary data.</text>
</comment>
<evidence type="ECO:0000313" key="2">
    <source>
        <dbReference type="EMBL" id="KAH3701042.1"/>
    </source>
</evidence>
<keyword evidence="3" id="KW-1185">Reference proteome</keyword>
<name>A0A9D4BQ31_DREPO</name>
<gene>
    <name evidence="2" type="ORF">DPMN_076025</name>
</gene>
<accession>A0A9D4BQ31</accession>
<dbReference type="Proteomes" id="UP000828390">
    <property type="component" value="Unassembled WGS sequence"/>
</dbReference>
<dbReference type="EMBL" id="JAIWYP010000015">
    <property type="protein sequence ID" value="KAH3701042.1"/>
    <property type="molecule type" value="Genomic_DNA"/>
</dbReference>
<reference evidence="2" key="2">
    <citation type="submission" date="2020-11" db="EMBL/GenBank/DDBJ databases">
        <authorList>
            <person name="McCartney M.A."/>
            <person name="Auch B."/>
            <person name="Kono T."/>
            <person name="Mallez S."/>
            <person name="Becker A."/>
            <person name="Gohl D.M."/>
            <person name="Silverstein K.A.T."/>
            <person name="Koren S."/>
            <person name="Bechman K.B."/>
            <person name="Herman A."/>
            <person name="Abrahante J.E."/>
            <person name="Garbe J."/>
        </authorList>
    </citation>
    <scope>NUCLEOTIDE SEQUENCE</scope>
    <source>
        <strain evidence="2">Duluth1</strain>
        <tissue evidence="2">Whole animal</tissue>
    </source>
</reference>
<evidence type="ECO:0000313" key="3">
    <source>
        <dbReference type="Proteomes" id="UP000828390"/>
    </source>
</evidence>
<reference evidence="2" key="1">
    <citation type="journal article" date="2019" name="bioRxiv">
        <title>The Genome of the Zebra Mussel, Dreissena polymorpha: A Resource for Invasive Species Research.</title>
        <authorList>
            <person name="McCartney M.A."/>
            <person name="Auch B."/>
            <person name="Kono T."/>
            <person name="Mallez S."/>
            <person name="Zhang Y."/>
            <person name="Obille A."/>
            <person name="Becker A."/>
            <person name="Abrahante J.E."/>
            <person name="Garbe J."/>
            <person name="Badalamenti J.P."/>
            <person name="Herman A."/>
            <person name="Mangelson H."/>
            <person name="Liachko I."/>
            <person name="Sullivan S."/>
            <person name="Sone E.D."/>
            <person name="Koren S."/>
            <person name="Silverstein K.A.T."/>
            <person name="Beckman K.B."/>
            <person name="Gohl D.M."/>
        </authorList>
    </citation>
    <scope>NUCLEOTIDE SEQUENCE</scope>
    <source>
        <strain evidence="2">Duluth1</strain>
        <tissue evidence="2">Whole animal</tissue>
    </source>
</reference>
<evidence type="ECO:0000256" key="1">
    <source>
        <dbReference type="SAM" id="MobiDB-lite"/>
    </source>
</evidence>
<feature type="region of interest" description="Disordered" evidence="1">
    <location>
        <begin position="1"/>
        <end position="55"/>
    </location>
</feature>
<sequence length="55" mass="6189">MAHYEALTPGQRSTSVYSSLQNPTSTENRFAQSTTLGTNEIELQEQSAYQNLRHT</sequence>
<protein>
    <submittedName>
        <fullName evidence="2">Uncharacterized protein</fullName>
    </submittedName>
</protein>
<feature type="compositionally biased region" description="Polar residues" evidence="1">
    <location>
        <begin position="44"/>
        <end position="55"/>
    </location>
</feature>
<organism evidence="2 3">
    <name type="scientific">Dreissena polymorpha</name>
    <name type="common">Zebra mussel</name>
    <name type="synonym">Mytilus polymorpha</name>
    <dbReference type="NCBI Taxonomy" id="45954"/>
    <lineage>
        <taxon>Eukaryota</taxon>
        <taxon>Metazoa</taxon>
        <taxon>Spiralia</taxon>
        <taxon>Lophotrochozoa</taxon>
        <taxon>Mollusca</taxon>
        <taxon>Bivalvia</taxon>
        <taxon>Autobranchia</taxon>
        <taxon>Heteroconchia</taxon>
        <taxon>Euheterodonta</taxon>
        <taxon>Imparidentia</taxon>
        <taxon>Neoheterodontei</taxon>
        <taxon>Myida</taxon>
        <taxon>Dreissenoidea</taxon>
        <taxon>Dreissenidae</taxon>
        <taxon>Dreissena</taxon>
    </lineage>
</organism>
<proteinExistence type="predicted"/>